<sequence length="537" mass="60902">MLQLPTEDSLDQPSNYQHGSGQGSRAEADIREAYKLLMKTHVQGDKICLLGFGRGAYTCKALAEMLERVGLLPINKAGQLFLAYDRFKDDSTLSWRNSEEFKRVLCTDVNVHFIGIWDAVASAGSIPRLLTYSKSSIGGEICLRRALVLDERRASLWPSQWLHQQTPLPDVTKVAADYETSWDKTENLKELMQGFESPSTAKKIPKLCRKTKAGVKIIRKLDIHSRNSIKDGAESRTDKEKTSFQLELEATYPNEEAGQGTPQPVFGNRKQDQENDPEYPGTGAMEFYFTASDIGRGVAGIEERHHLACTPRRWMIRQYFNGGKDTLFKKEALEEVGLDVDEHNPFYHSRSKRIVSPLPSSLDAYAYKSLPSLCDRAEAFRRVHLVEPSNLAGCTIFPERSSESEDEMEGNSSESCAVEDLNKKAEILDILEENFEDFCDSLVPIQDGVEKSKLCLGPKHPLKSTRVRWLLELRPVKNKTHTPSGEWVEHAGASWGRYRSINSERLKHHWSVAQRMEVKIYKIRNEVEAKASWDMVF</sequence>
<evidence type="ECO:0000313" key="2">
    <source>
        <dbReference type="Proteomes" id="UP000245626"/>
    </source>
</evidence>
<keyword evidence="2" id="KW-1185">Reference proteome</keyword>
<evidence type="ECO:0000313" key="1">
    <source>
        <dbReference type="EMBL" id="PWN51099.1"/>
    </source>
</evidence>
<gene>
    <name evidence="1" type="ORF">IE53DRAFT_368355</name>
</gene>
<proteinExistence type="predicted"/>
<dbReference type="Proteomes" id="UP000245626">
    <property type="component" value="Unassembled WGS sequence"/>
</dbReference>
<reference evidence="1 2" key="1">
    <citation type="journal article" date="2018" name="Mol. Biol. Evol.">
        <title>Broad Genomic Sampling Reveals a Smut Pathogenic Ancestry of the Fungal Clade Ustilaginomycotina.</title>
        <authorList>
            <person name="Kijpornyongpan T."/>
            <person name="Mondo S.J."/>
            <person name="Barry K."/>
            <person name="Sandor L."/>
            <person name="Lee J."/>
            <person name="Lipzen A."/>
            <person name="Pangilinan J."/>
            <person name="LaButti K."/>
            <person name="Hainaut M."/>
            <person name="Henrissat B."/>
            <person name="Grigoriev I.V."/>
            <person name="Spatafora J.W."/>
            <person name="Aime M.C."/>
        </authorList>
    </citation>
    <scope>NUCLEOTIDE SEQUENCE [LARGE SCALE GENOMIC DNA]</scope>
    <source>
        <strain evidence="1 2">SA 807</strain>
    </source>
</reference>
<dbReference type="EMBL" id="KZ819871">
    <property type="protein sequence ID" value="PWN51099.1"/>
    <property type="molecule type" value="Genomic_DNA"/>
</dbReference>
<accession>A0ACD0NZJ1</accession>
<organism evidence="1 2">
    <name type="scientific">Violaceomyces palustris</name>
    <dbReference type="NCBI Taxonomy" id="1673888"/>
    <lineage>
        <taxon>Eukaryota</taxon>
        <taxon>Fungi</taxon>
        <taxon>Dikarya</taxon>
        <taxon>Basidiomycota</taxon>
        <taxon>Ustilaginomycotina</taxon>
        <taxon>Ustilaginomycetes</taxon>
        <taxon>Violaceomycetales</taxon>
        <taxon>Violaceomycetaceae</taxon>
        <taxon>Violaceomyces</taxon>
    </lineage>
</organism>
<protein>
    <submittedName>
        <fullName evidence="1">Uncharacterized protein</fullName>
    </submittedName>
</protein>
<name>A0ACD0NZJ1_9BASI</name>